<name>A0ABP9FRK5_9ACTN</name>
<comment type="caution">
    <text evidence="1">The sequence shown here is derived from an EMBL/GenBank/DDBJ whole genome shotgun (WGS) entry which is preliminary data.</text>
</comment>
<proteinExistence type="predicted"/>
<sequence>MNTMLDPVAVAYRQHGTTTPQKSLTDGLCCRCGMSRRLVPTRSVVSAKFTGFDEFQTGQGLCISCAWAFSTAARRLTLNITPKGSTLLDTPSLYDRLLRPSHSAALVVPLSGRKHVLPYARWGTVRIDDINIVWRASDVGRLKLVAELRERGASAPTLAEPAPPWKWLSSQPRELWEATHRQWRELDPWRSTPHLDLAIKATHHLKGNRL</sequence>
<dbReference type="EMBL" id="BAABLV010000066">
    <property type="protein sequence ID" value="GAA4909817.1"/>
    <property type="molecule type" value="Genomic_DNA"/>
</dbReference>
<protein>
    <recommendedName>
        <fullName evidence="3">HNH endonuclease</fullName>
    </recommendedName>
</protein>
<accession>A0ABP9FRK5</accession>
<evidence type="ECO:0000313" key="1">
    <source>
        <dbReference type="EMBL" id="GAA4909817.1"/>
    </source>
</evidence>
<reference evidence="2" key="1">
    <citation type="journal article" date="2019" name="Int. J. Syst. Evol. Microbiol.">
        <title>The Global Catalogue of Microorganisms (GCM) 10K type strain sequencing project: providing services to taxonomists for standard genome sequencing and annotation.</title>
        <authorList>
            <consortium name="The Broad Institute Genomics Platform"/>
            <consortium name="The Broad Institute Genome Sequencing Center for Infectious Disease"/>
            <person name="Wu L."/>
            <person name="Ma J."/>
        </authorList>
    </citation>
    <scope>NUCLEOTIDE SEQUENCE [LARGE SCALE GENOMIC DNA]</scope>
    <source>
        <strain evidence="2">JCM 19125</strain>
    </source>
</reference>
<keyword evidence="2" id="KW-1185">Reference proteome</keyword>
<organism evidence="1 2">
    <name type="scientific">Tessaracoccus lubricantis</name>
    <dbReference type="NCBI Taxonomy" id="545543"/>
    <lineage>
        <taxon>Bacteria</taxon>
        <taxon>Bacillati</taxon>
        <taxon>Actinomycetota</taxon>
        <taxon>Actinomycetes</taxon>
        <taxon>Propionibacteriales</taxon>
        <taxon>Propionibacteriaceae</taxon>
        <taxon>Tessaracoccus</taxon>
    </lineage>
</organism>
<dbReference type="Proteomes" id="UP001501521">
    <property type="component" value="Unassembled WGS sequence"/>
</dbReference>
<gene>
    <name evidence="1" type="ORF">GCM10025789_31400</name>
</gene>
<evidence type="ECO:0000313" key="2">
    <source>
        <dbReference type="Proteomes" id="UP001501521"/>
    </source>
</evidence>
<evidence type="ECO:0008006" key="3">
    <source>
        <dbReference type="Google" id="ProtNLM"/>
    </source>
</evidence>